<reference evidence="2" key="2">
    <citation type="journal article" date="2019" name="Genome Biol. Evol.">
        <title>Day and night: Metabolic profiles and evolutionary relationships of six axenic non-marine cyanobacteria.</title>
        <authorList>
            <person name="Will S.E."/>
            <person name="Henke P."/>
            <person name="Boedeker C."/>
            <person name="Huang S."/>
            <person name="Brinkmann H."/>
            <person name="Rohde M."/>
            <person name="Jarek M."/>
            <person name="Friedl T."/>
            <person name="Seufert S."/>
            <person name="Schumacher M."/>
            <person name="Overmann J."/>
            <person name="Neumann-Schaal M."/>
            <person name="Petersen J."/>
        </authorList>
    </citation>
    <scope>NUCLEOTIDE SEQUENCE [LARGE SCALE GENOMIC DNA]</scope>
    <source>
        <strain evidence="2">PCC 7102</strain>
    </source>
</reference>
<reference evidence="2" key="1">
    <citation type="submission" date="2018-12" db="EMBL/GenBank/DDBJ databases">
        <authorList>
            <person name="Will S."/>
            <person name="Neumann-Schaal M."/>
            <person name="Henke P."/>
        </authorList>
    </citation>
    <scope>NUCLEOTIDE SEQUENCE</scope>
    <source>
        <strain evidence="2">PCC 7102</strain>
    </source>
</reference>
<accession>A0A433V2B8</accession>
<proteinExistence type="predicted"/>
<name>A0A433V2B8_9CYAN</name>
<dbReference type="AlphaFoldDB" id="A0A433V2B8"/>
<keyword evidence="3" id="KW-1185">Reference proteome</keyword>
<dbReference type="PANTHER" id="PTHR33627:SF1">
    <property type="entry name" value="TRANSPOSASE"/>
    <property type="match status" value="1"/>
</dbReference>
<organism evidence="2 3">
    <name type="scientific">Dulcicalothrix desertica PCC 7102</name>
    <dbReference type="NCBI Taxonomy" id="232991"/>
    <lineage>
        <taxon>Bacteria</taxon>
        <taxon>Bacillati</taxon>
        <taxon>Cyanobacteriota</taxon>
        <taxon>Cyanophyceae</taxon>
        <taxon>Nostocales</taxon>
        <taxon>Calotrichaceae</taxon>
        <taxon>Dulcicalothrix</taxon>
    </lineage>
</organism>
<comment type="caution">
    <text evidence="2">The sequence shown here is derived from an EMBL/GenBank/DDBJ whole genome shotgun (WGS) entry which is preliminary data.</text>
</comment>
<sequence>MKVVGLGNHQPLHNFLTEPPWGVKELRKQRLELILYVLQGHPIVLIIDETGDKKKGDTTAACETT</sequence>
<dbReference type="InterPro" id="IPR039365">
    <property type="entry name" value="IS701-like"/>
</dbReference>
<evidence type="ECO:0000313" key="3">
    <source>
        <dbReference type="Proteomes" id="UP000271624"/>
    </source>
</evidence>
<evidence type="ECO:0000259" key="1">
    <source>
        <dbReference type="Pfam" id="PF13546"/>
    </source>
</evidence>
<dbReference type="Proteomes" id="UP000271624">
    <property type="component" value="Unassembled WGS sequence"/>
</dbReference>
<dbReference type="PANTHER" id="PTHR33627">
    <property type="entry name" value="TRANSPOSASE"/>
    <property type="match status" value="1"/>
</dbReference>
<dbReference type="InterPro" id="IPR038721">
    <property type="entry name" value="IS701-like_DDE_dom"/>
</dbReference>
<gene>
    <name evidence="2" type="ORF">DSM106972_076740</name>
</gene>
<dbReference type="EMBL" id="RSCL01000025">
    <property type="protein sequence ID" value="RUT00226.1"/>
    <property type="molecule type" value="Genomic_DNA"/>
</dbReference>
<dbReference type="Pfam" id="PF13546">
    <property type="entry name" value="DDE_5"/>
    <property type="match status" value="1"/>
</dbReference>
<evidence type="ECO:0000313" key="2">
    <source>
        <dbReference type="EMBL" id="RUT00226.1"/>
    </source>
</evidence>
<protein>
    <recommendedName>
        <fullName evidence="1">Transposase IS701-like DDE domain-containing protein</fullName>
    </recommendedName>
</protein>
<feature type="domain" description="Transposase IS701-like DDE" evidence="1">
    <location>
        <begin position="7"/>
        <end position="61"/>
    </location>
</feature>
<dbReference type="OrthoDB" id="517776at2"/>